<name>A0A0M8ZZ55_9HYME</name>
<evidence type="ECO:0000313" key="2">
    <source>
        <dbReference type="EMBL" id="KOX74080.1"/>
    </source>
</evidence>
<keyword evidence="3" id="KW-1185">Reference proteome</keyword>
<accession>A0A0M8ZZ55</accession>
<sequence length="164" mass="17902">MYDGRGLLTIVLTYVELFTQDGEGILESGHVRSRMTPLSNPTQHIAIIPVARIETHSTTSLPGEKSRRKLLPTSQRPEGVCSADFGCRVNSAAAISRKEAVSSGERREGREWEDRAARNERGTPVDSSPHDYNLATIVNQIRCAPCATATLNVCSGPLFPPPYP</sequence>
<reference evidence="2 3" key="1">
    <citation type="submission" date="2015-07" db="EMBL/GenBank/DDBJ databases">
        <title>The genome of Melipona quadrifasciata.</title>
        <authorList>
            <person name="Pan H."/>
            <person name="Kapheim K."/>
        </authorList>
    </citation>
    <scope>NUCLEOTIDE SEQUENCE [LARGE SCALE GENOMIC DNA]</scope>
    <source>
        <strain evidence="2">0111107301</strain>
        <tissue evidence="2">Whole body</tissue>
    </source>
</reference>
<organism evidence="2 3">
    <name type="scientific">Melipona quadrifasciata</name>
    <dbReference type="NCBI Taxonomy" id="166423"/>
    <lineage>
        <taxon>Eukaryota</taxon>
        <taxon>Metazoa</taxon>
        <taxon>Ecdysozoa</taxon>
        <taxon>Arthropoda</taxon>
        <taxon>Hexapoda</taxon>
        <taxon>Insecta</taxon>
        <taxon>Pterygota</taxon>
        <taxon>Neoptera</taxon>
        <taxon>Endopterygota</taxon>
        <taxon>Hymenoptera</taxon>
        <taxon>Apocrita</taxon>
        <taxon>Aculeata</taxon>
        <taxon>Apoidea</taxon>
        <taxon>Anthophila</taxon>
        <taxon>Apidae</taxon>
        <taxon>Melipona</taxon>
    </lineage>
</organism>
<dbReference type="OrthoDB" id="10572246at2759"/>
<feature type="region of interest" description="Disordered" evidence="1">
    <location>
        <begin position="98"/>
        <end position="131"/>
    </location>
</feature>
<dbReference type="AlphaFoldDB" id="A0A0M8ZZ55"/>
<dbReference type="Proteomes" id="UP000053105">
    <property type="component" value="Unassembled WGS sequence"/>
</dbReference>
<gene>
    <name evidence="2" type="ORF">WN51_14160</name>
</gene>
<feature type="region of interest" description="Disordered" evidence="1">
    <location>
        <begin position="56"/>
        <end position="75"/>
    </location>
</feature>
<evidence type="ECO:0000256" key="1">
    <source>
        <dbReference type="SAM" id="MobiDB-lite"/>
    </source>
</evidence>
<dbReference type="EMBL" id="KQ435794">
    <property type="protein sequence ID" value="KOX74080.1"/>
    <property type="molecule type" value="Genomic_DNA"/>
</dbReference>
<feature type="compositionally biased region" description="Basic and acidic residues" evidence="1">
    <location>
        <begin position="98"/>
        <end position="123"/>
    </location>
</feature>
<proteinExistence type="predicted"/>
<protein>
    <submittedName>
        <fullName evidence="2">Uncharacterized protein</fullName>
    </submittedName>
</protein>
<evidence type="ECO:0000313" key="3">
    <source>
        <dbReference type="Proteomes" id="UP000053105"/>
    </source>
</evidence>